<protein>
    <recommendedName>
        <fullName evidence="9">Amino acid permease/ SLC12A domain-containing protein</fullName>
    </recommendedName>
</protein>
<reference evidence="6 8" key="2">
    <citation type="journal article" date="2013" name="Nature">
        <title>Insights into bilaterian evolution from three spiralian genomes.</title>
        <authorList>
            <person name="Simakov O."/>
            <person name="Marletaz F."/>
            <person name="Cho S.J."/>
            <person name="Edsinger-Gonzales E."/>
            <person name="Havlak P."/>
            <person name="Hellsten U."/>
            <person name="Kuo D.H."/>
            <person name="Larsson T."/>
            <person name="Lv J."/>
            <person name="Arendt D."/>
            <person name="Savage R."/>
            <person name="Osoegawa K."/>
            <person name="de Jong P."/>
            <person name="Grimwood J."/>
            <person name="Chapman J.A."/>
            <person name="Shapiro H."/>
            <person name="Aerts A."/>
            <person name="Otillar R.P."/>
            <person name="Terry A.Y."/>
            <person name="Boore J.L."/>
            <person name="Grigoriev I.V."/>
            <person name="Lindberg D.R."/>
            <person name="Seaver E.C."/>
            <person name="Weisblat D.A."/>
            <person name="Putnam N.H."/>
            <person name="Rokhsar D.S."/>
        </authorList>
    </citation>
    <scope>NUCLEOTIDE SEQUENCE</scope>
    <source>
        <strain evidence="6 8">I ESC-2004</strain>
    </source>
</reference>
<reference evidence="7" key="3">
    <citation type="submission" date="2015-06" db="UniProtKB">
        <authorList>
            <consortium name="EnsemblMetazoa"/>
        </authorList>
    </citation>
    <scope>IDENTIFICATION</scope>
</reference>
<dbReference type="InterPro" id="IPR050598">
    <property type="entry name" value="AminoAcid_Transporter"/>
</dbReference>
<feature type="transmembrane region" description="Helical" evidence="5">
    <location>
        <begin position="7"/>
        <end position="27"/>
    </location>
</feature>
<dbReference type="AlphaFoldDB" id="R7U592"/>
<dbReference type="PANTHER" id="PTHR11785:SF531">
    <property type="entry name" value="LARGE NEUTRAL AMINO ACIDS TRANSPORTER SMALL SUBUNIT 1"/>
    <property type="match status" value="1"/>
</dbReference>
<dbReference type="OrthoDB" id="10062876at2759"/>
<dbReference type="OMA" id="ACECKYF"/>
<comment type="subcellular location">
    <subcellularLocation>
        <location evidence="1">Membrane</location>
        <topology evidence="1">Multi-pass membrane protein</topology>
    </subcellularLocation>
</comment>
<evidence type="ECO:0000313" key="6">
    <source>
        <dbReference type="EMBL" id="ELT98846.1"/>
    </source>
</evidence>
<dbReference type="Gene3D" id="1.20.1740.10">
    <property type="entry name" value="Amino acid/polyamine transporter I"/>
    <property type="match status" value="1"/>
</dbReference>
<evidence type="ECO:0000313" key="7">
    <source>
        <dbReference type="EnsemblMetazoa" id="CapteP106768"/>
    </source>
</evidence>
<sequence>MNLKPKVTLLNGITIIVGGIIGSGIFISPKGVTEYTGSVGLSLAVWLGCGLFSMVGAHCFNELGTIIVKSGADYAYIREAFGPFLGFLRLWVECIVVKPGINAVIAMTFALYVLTPMYPDCDIPPGSQELLAAGCIGQYTSNSLTSTPSENQLMRSENLVKI</sequence>
<reference evidence="8" key="1">
    <citation type="submission" date="2012-12" db="EMBL/GenBank/DDBJ databases">
        <authorList>
            <person name="Hellsten U."/>
            <person name="Grimwood J."/>
            <person name="Chapman J.A."/>
            <person name="Shapiro H."/>
            <person name="Aerts A."/>
            <person name="Otillar R.P."/>
            <person name="Terry A.Y."/>
            <person name="Boore J.L."/>
            <person name="Simakov O."/>
            <person name="Marletaz F."/>
            <person name="Cho S.-J."/>
            <person name="Edsinger-Gonzales E."/>
            <person name="Havlak P."/>
            <person name="Kuo D.-H."/>
            <person name="Larsson T."/>
            <person name="Lv J."/>
            <person name="Arendt D."/>
            <person name="Savage R."/>
            <person name="Osoegawa K."/>
            <person name="de Jong P."/>
            <person name="Lindberg D.R."/>
            <person name="Seaver E.C."/>
            <person name="Weisblat D.A."/>
            <person name="Putnam N.H."/>
            <person name="Grigoriev I.V."/>
            <person name="Rokhsar D.S."/>
        </authorList>
    </citation>
    <scope>NUCLEOTIDE SEQUENCE</scope>
    <source>
        <strain evidence="8">I ESC-2004</strain>
    </source>
</reference>
<dbReference type="Proteomes" id="UP000014760">
    <property type="component" value="Unassembled WGS sequence"/>
</dbReference>
<evidence type="ECO:0000313" key="8">
    <source>
        <dbReference type="Proteomes" id="UP000014760"/>
    </source>
</evidence>
<keyword evidence="3 5" id="KW-1133">Transmembrane helix</keyword>
<gene>
    <name evidence="6" type="ORF">CAPTEDRAFT_106768</name>
</gene>
<evidence type="ECO:0008006" key="9">
    <source>
        <dbReference type="Google" id="ProtNLM"/>
    </source>
</evidence>
<keyword evidence="4 5" id="KW-0472">Membrane</keyword>
<dbReference type="EnsemblMetazoa" id="CapteT106768">
    <property type="protein sequence ID" value="CapteP106768"/>
    <property type="gene ID" value="CapteG106768"/>
</dbReference>
<evidence type="ECO:0000256" key="5">
    <source>
        <dbReference type="SAM" id="Phobius"/>
    </source>
</evidence>
<dbReference type="FunFam" id="1.20.1740.10:FF:000092">
    <property type="entry name" value="Putative L-type amino acid transporter 1-like protein MLAS"/>
    <property type="match status" value="1"/>
</dbReference>
<proteinExistence type="predicted"/>
<feature type="transmembrane region" description="Helical" evidence="5">
    <location>
        <begin position="39"/>
        <end position="60"/>
    </location>
</feature>
<accession>R7U592</accession>
<dbReference type="EMBL" id="KB307504">
    <property type="protein sequence ID" value="ELT98846.1"/>
    <property type="molecule type" value="Genomic_DNA"/>
</dbReference>
<dbReference type="HOGENOM" id="CLU_007946_14_1_1"/>
<dbReference type="EMBL" id="AMQN01026863">
    <property type="status" value="NOT_ANNOTATED_CDS"/>
    <property type="molecule type" value="Genomic_DNA"/>
</dbReference>
<dbReference type="Pfam" id="PF13520">
    <property type="entry name" value="AA_permease_2"/>
    <property type="match status" value="1"/>
</dbReference>
<evidence type="ECO:0000256" key="1">
    <source>
        <dbReference type="ARBA" id="ARBA00004141"/>
    </source>
</evidence>
<dbReference type="InterPro" id="IPR002293">
    <property type="entry name" value="AA/rel_permease1"/>
</dbReference>
<keyword evidence="2 5" id="KW-0812">Transmembrane</keyword>
<dbReference type="GO" id="GO:0016020">
    <property type="term" value="C:membrane"/>
    <property type="evidence" value="ECO:0007669"/>
    <property type="project" value="UniProtKB-SubCell"/>
</dbReference>
<evidence type="ECO:0000256" key="3">
    <source>
        <dbReference type="ARBA" id="ARBA00022989"/>
    </source>
</evidence>
<dbReference type="GO" id="GO:0015179">
    <property type="term" value="F:L-amino acid transmembrane transporter activity"/>
    <property type="evidence" value="ECO:0007669"/>
    <property type="project" value="TreeGrafter"/>
</dbReference>
<keyword evidence="8" id="KW-1185">Reference proteome</keyword>
<evidence type="ECO:0000256" key="2">
    <source>
        <dbReference type="ARBA" id="ARBA00022692"/>
    </source>
</evidence>
<dbReference type="PANTHER" id="PTHR11785">
    <property type="entry name" value="AMINO ACID TRANSPORTER"/>
    <property type="match status" value="1"/>
</dbReference>
<dbReference type="STRING" id="283909.R7U592"/>
<evidence type="ECO:0000256" key="4">
    <source>
        <dbReference type="ARBA" id="ARBA00023136"/>
    </source>
</evidence>
<organism evidence="6">
    <name type="scientific">Capitella teleta</name>
    <name type="common">Polychaete worm</name>
    <dbReference type="NCBI Taxonomy" id="283909"/>
    <lineage>
        <taxon>Eukaryota</taxon>
        <taxon>Metazoa</taxon>
        <taxon>Spiralia</taxon>
        <taxon>Lophotrochozoa</taxon>
        <taxon>Annelida</taxon>
        <taxon>Polychaeta</taxon>
        <taxon>Sedentaria</taxon>
        <taxon>Scolecida</taxon>
        <taxon>Capitellidae</taxon>
        <taxon>Capitella</taxon>
    </lineage>
</organism>
<name>R7U592_CAPTE</name>